<dbReference type="InterPro" id="IPR036250">
    <property type="entry name" value="AcylCo_DH-like_C"/>
</dbReference>
<dbReference type="AlphaFoldDB" id="A0A543NL38"/>
<sequence length="611" mass="66489">MADPARDIRTRLEAAAHGLPVPEPTAASLFDHEVFSARSSVSPDEHYHLTHERMRVLNQRLGGGRSVLRSPEWMLAVLEHAAMIDPSLFLRAMVHYAVCLNAAVRLGDGNEELTAAVDRLDTLATVGGVLITEVGRGNSHISVRTRAEYDPELPGFRITTPAPEDAKFMPPVGLPGVPKTGVVYARLFAGGRDRGVFPYLVDIRDEHGPRPGIGVDRLPDTSVTPLDYSLVSFDNAPVPFGRWLRDTAEITPRGEFREPEEHAQQRLVRSLTVSSSASAAGAAALAAATRATAAIAHRYARHRRTESTVAEHVPVIDYRVQQDSLFGAISSAYATTFLVDSALRRWAEGRTTAPEGDDAAGAATWAPWTAVNRELSLAKVSATTTAERVCAEARRRCGAQGVLTTNRIPSYEALAQIYNSAGGDNRLILLDVGRALAAGTGYQPPRAERPSPPYRSLTDPRMCSYLLRADERWLHEQASAAVGTGTAPDALEEWNDHLWLLLELASAHARRLEFQAFGEAVGSVSDPRASRALRSAYELWELDAVGQRAATHLAHGRITAEEYLALPRLRSTVLRSFDGPVLAEGLGVPFDQLSVPIADPDYPYLLKHART</sequence>
<dbReference type="InterPro" id="IPR012258">
    <property type="entry name" value="Acyl-CoA_oxidase"/>
</dbReference>
<dbReference type="InterPro" id="IPR055060">
    <property type="entry name" value="ACOX_C_alpha1"/>
</dbReference>
<dbReference type="InterPro" id="IPR009100">
    <property type="entry name" value="AcylCoA_DH/oxidase_NM_dom_sf"/>
</dbReference>
<evidence type="ECO:0000259" key="1">
    <source>
        <dbReference type="Pfam" id="PF22924"/>
    </source>
</evidence>
<dbReference type="InterPro" id="IPR046373">
    <property type="entry name" value="Acyl-CoA_Oxase/DH_mid-dom_sf"/>
</dbReference>
<comment type="caution">
    <text evidence="2">The sequence shown here is derived from an EMBL/GenBank/DDBJ whole genome shotgun (WGS) entry which is preliminary data.</text>
</comment>
<feature type="domain" description="Acyl-CoA oxidase C-alpha1" evidence="1">
    <location>
        <begin position="286"/>
        <end position="436"/>
    </location>
</feature>
<protein>
    <submittedName>
        <fullName evidence="2">Acyl-coenzyme A oxidase</fullName>
    </submittedName>
</protein>
<accession>A0A543NL38</accession>
<dbReference type="SUPFAM" id="SSF47203">
    <property type="entry name" value="Acyl-CoA dehydrogenase C-terminal domain-like"/>
    <property type="match status" value="2"/>
</dbReference>
<dbReference type="SUPFAM" id="SSF56645">
    <property type="entry name" value="Acyl-CoA dehydrogenase NM domain-like"/>
    <property type="match status" value="1"/>
</dbReference>
<dbReference type="PANTHER" id="PTHR10909">
    <property type="entry name" value="ELECTRON TRANSPORT OXIDOREDUCTASE"/>
    <property type="match status" value="1"/>
</dbReference>
<name>A0A543NL38_9ACTN</name>
<dbReference type="GO" id="GO:0003997">
    <property type="term" value="F:acyl-CoA oxidase activity"/>
    <property type="evidence" value="ECO:0007669"/>
    <property type="project" value="InterPro"/>
</dbReference>
<dbReference type="PANTHER" id="PTHR10909:SF382">
    <property type="entry name" value="ACYL-COENZYME A OXIDASE"/>
    <property type="match status" value="1"/>
</dbReference>
<dbReference type="GO" id="GO:0033540">
    <property type="term" value="P:fatty acid beta-oxidation using acyl-CoA oxidase"/>
    <property type="evidence" value="ECO:0007669"/>
    <property type="project" value="TreeGrafter"/>
</dbReference>
<dbReference type="Gene3D" id="2.40.110.10">
    <property type="entry name" value="Butyryl-CoA Dehydrogenase, subunit A, domain 2"/>
    <property type="match status" value="1"/>
</dbReference>
<proteinExistence type="predicted"/>
<dbReference type="EMBL" id="VFQC01000001">
    <property type="protein sequence ID" value="TQN32507.1"/>
    <property type="molecule type" value="Genomic_DNA"/>
</dbReference>
<dbReference type="Pfam" id="PF22924">
    <property type="entry name" value="ACOX_C_alpha1"/>
    <property type="match status" value="1"/>
</dbReference>
<keyword evidence="3" id="KW-1185">Reference proteome</keyword>
<dbReference type="Proteomes" id="UP000317422">
    <property type="component" value="Unassembled WGS sequence"/>
</dbReference>
<dbReference type="GO" id="GO:0055088">
    <property type="term" value="P:lipid homeostasis"/>
    <property type="evidence" value="ECO:0007669"/>
    <property type="project" value="TreeGrafter"/>
</dbReference>
<evidence type="ECO:0000313" key="2">
    <source>
        <dbReference type="EMBL" id="TQN32507.1"/>
    </source>
</evidence>
<dbReference type="Gene3D" id="1.20.140.10">
    <property type="entry name" value="Butyryl-CoA Dehydrogenase, subunit A, domain 3"/>
    <property type="match status" value="2"/>
</dbReference>
<dbReference type="RefSeq" id="WP_141923985.1">
    <property type="nucleotide sequence ID" value="NZ_VFQC01000001.1"/>
</dbReference>
<organism evidence="2 3">
    <name type="scientific">Haloactinospora alba</name>
    <dbReference type="NCBI Taxonomy" id="405555"/>
    <lineage>
        <taxon>Bacteria</taxon>
        <taxon>Bacillati</taxon>
        <taxon>Actinomycetota</taxon>
        <taxon>Actinomycetes</taxon>
        <taxon>Streptosporangiales</taxon>
        <taxon>Nocardiopsidaceae</taxon>
        <taxon>Haloactinospora</taxon>
    </lineage>
</organism>
<dbReference type="GO" id="GO:0005504">
    <property type="term" value="F:fatty acid binding"/>
    <property type="evidence" value="ECO:0007669"/>
    <property type="project" value="TreeGrafter"/>
</dbReference>
<dbReference type="OrthoDB" id="1144545at2"/>
<dbReference type="GO" id="GO:0071949">
    <property type="term" value="F:FAD binding"/>
    <property type="evidence" value="ECO:0007669"/>
    <property type="project" value="InterPro"/>
</dbReference>
<gene>
    <name evidence="2" type="ORF">FHX37_2469</name>
</gene>
<reference evidence="2 3" key="1">
    <citation type="submission" date="2019-06" db="EMBL/GenBank/DDBJ databases">
        <title>Sequencing the genomes of 1000 actinobacteria strains.</title>
        <authorList>
            <person name="Klenk H.-P."/>
        </authorList>
    </citation>
    <scope>NUCLEOTIDE SEQUENCE [LARGE SCALE GENOMIC DNA]</scope>
    <source>
        <strain evidence="2 3">DSM 45015</strain>
    </source>
</reference>
<evidence type="ECO:0000313" key="3">
    <source>
        <dbReference type="Proteomes" id="UP000317422"/>
    </source>
</evidence>